<dbReference type="EMBL" id="CP014699">
    <property type="protein sequence ID" value="AND79217.1"/>
    <property type="molecule type" value="Genomic_DNA"/>
</dbReference>
<dbReference type="AlphaFoldDB" id="A0A172Q721"/>
<dbReference type="Proteomes" id="UP000077317">
    <property type="component" value="Chromosome"/>
</dbReference>
<keyword evidence="1" id="KW-0812">Transmembrane</keyword>
<feature type="transmembrane region" description="Helical" evidence="1">
    <location>
        <begin position="80"/>
        <end position="101"/>
    </location>
</feature>
<feature type="transmembrane region" description="Helical" evidence="1">
    <location>
        <begin position="51"/>
        <end position="74"/>
    </location>
</feature>
<keyword evidence="1" id="KW-0472">Membrane</keyword>
<organism evidence="2 3">
    <name type="scientific">Streptococcus pantholopis</name>
    <dbReference type="NCBI Taxonomy" id="1811193"/>
    <lineage>
        <taxon>Bacteria</taxon>
        <taxon>Bacillati</taxon>
        <taxon>Bacillota</taxon>
        <taxon>Bacilli</taxon>
        <taxon>Lactobacillales</taxon>
        <taxon>Streptococcaceae</taxon>
        <taxon>Streptococcus</taxon>
    </lineage>
</organism>
<gene>
    <name evidence="2" type="ORF">A0O21_03820</name>
</gene>
<dbReference type="RefSeq" id="WP_067061551.1">
    <property type="nucleotide sequence ID" value="NZ_CP014699.1"/>
</dbReference>
<reference evidence="2 3" key="1">
    <citation type="journal article" date="2016" name="Int. J. Syst. Evol. Microbiol.">
        <title>Streptococcuspantholopis sp. nov., isolated from faeces of the Tibetan antelope (Pantholops hodgsonii).</title>
        <authorList>
            <person name="Bai X."/>
            <person name="Xiong Y."/>
            <person name="Lu S."/>
            <person name="Jin D."/>
            <person name="Lai X."/>
            <person name="Yang J."/>
            <person name="Niu L."/>
            <person name="Hu S."/>
            <person name="Meng X."/>
            <person name="Pu J."/>
            <person name="Ye C."/>
            <person name="Xu J."/>
        </authorList>
    </citation>
    <scope>NUCLEOTIDE SEQUENCE [LARGE SCALE GENOMIC DNA]</scope>
    <source>
        <strain evidence="2 3">TA 26</strain>
    </source>
</reference>
<dbReference type="KEGG" id="spat:A0O21_03820"/>
<accession>A0A172Q721</accession>
<dbReference type="STRING" id="1811193.A0O21_03820"/>
<name>A0A172Q721_9STRE</name>
<proteinExistence type="predicted"/>
<keyword evidence="3" id="KW-1185">Reference proteome</keyword>
<feature type="transmembrane region" description="Helical" evidence="1">
    <location>
        <begin position="108"/>
        <end position="124"/>
    </location>
</feature>
<sequence>MKMTMWIMFFIGVTEMVANLFFLFNITKGKGLKAAKKFHGDFPAYATDKAWILKILVSLVLGLIAIAAAFSIYFNTNSKMLLSALFVGGLFSLCSVQAILYGKKYIPARISIVVAVTLILLVFLKL</sequence>
<feature type="transmembrane region" description="Helical" evidence="1">
    <location>
        <begin position="6"/>
        <end position="27"/>
    </location>
</feature>
<evidence type="ECO:0000313" key="2">
    <source>
        <dbReference type="EMBL" id="AND79217.1"/>
    </source>
</evidence>
<reference evidence="3" key="2">
    <citation type="submission" date="2016-03" db="EMBL/GenBank/DDBJ databases">
        <title>Streptococcus antelopensis sp. nov., isolated from the feces of the Tibetan antelope (Pantholops hodgsonii) in Hoh Xil National Nature Reserve, Qinghai, China.</title>
        <authorList>
            <person name="Bai X."/>
        </authorList>
    </citation>
    <scope>NUCLEOTIDE SEQUENCE [LARGE SCALE GENOMIC DNA]</scope>
    <source>
        <strain evidence="3">TA 26</strain>
    </source>
</reference>
<keyword evidence="1" id="KW-1133">Transmembrane helix</keyword>
<evidence type="ECO:0000256" key="1">
    <source>
        <dbReference type="SAM" id="Phobius"/>
    </source>
</evidence>
<evidence type="ECO:0000313" key="3">
    <source>
        <dbReference type="Proteomes" id="UP000077317"/>
    </source>
</evidence>
<dbReference type="OrthoDB" id="2233940at2"/>
<protein>
    <submittedName>
        <fullName evidence="2">Uncharacterized protein</fullName>
    </submittedName>
</protein>